<dbReference type="Proteomes" id="UP000655225">
    <property type="component" value="Unassembled WGS sequence"/>
</dbReference>
<dbReference type="OrthoDB" id="1191655at2759"/>
<dbReference type="PANTHER" id="PTHR34189:SF18">
    <property type="entry name" value="SERINE_THREONINE-KINASE RLCKVII PROTEIN"/>
    <property type="match status" value="1"/>
</dbReference>
<evidence type="ECO:0000313" key="3">
    <source>
        <dbReference type="Proteomes" id="UP000655225"/>
    </source>
</evidence>
<gene>
    <name evidence="2" type="ORF">HHK36_018278</name>
</gene>
<name>A0A834YVL6_TETSI</name>
<proteinExistence type="predicted"/>
<sequence length="114" mass="13181">MEDFTDLLVYDPRSNPGKKETSRRRLSGDEKWIHIIPLIVFLCMFILWWFSHPAVEVIKDGRLLATVNLIKVMPLNDTQVNHTAMPQVSEPNDLVPQKHFVNNEAETLLVNKTD</sequence>
<accession>A0A834YVL6</accession>
<feature type="transmembrane region" description="Helical" evidence="1">
    <location>
        <begin position="32"/>
        <end position="50"/>
    </location>
</feature>
<keyword evidence="3" id="KW-1185">Reference proteome</keyword>
<keyword evidence="1" id="KW-0812">Transmembrane</keyword>
<comment type="caution">
    <text evidence="2">The sequence shown here is derived from an EMBL/GenBank/DDBJ whole genome shotgun (WGS) entry which is preliminary data.</text>
</comment>
<dbReference type="OMA" id="WIHIIPL"/>
<evidence type="ECO:0000256" key="1">
    <source>
        <dbReference type="SAM" id="Phobius"/>
    </source>
</evidence>
<dbReference type="PANTHER" id="PTHR34189">
    <property type="entry name" value="TRANSMEMBRANE PROTEIN"/>
    <property type="match status" value="1"/>
</dbReference>
<keyword evidence="1" id="KW-1133">Transmembrane helix</keyword>
<evidence type="ECO:0000313" key="2">
    <source>
        <dbReference type="EMBL" id="KAF8396654.1"/>
    </source>
</evidence>
<dbReference type="EMBL" id="JABCRI010000012">
    <property type="protein sequence ID" value="KAF8396654.1"/>
    <property type="molecule type" value="Genomic_DNA"/>
</dbReference>
<dbReference type="AlphaFoldDB" id="A0A834YVL6"/>
<protein>
    <submittedName>
        <fullName evidence="2">Uncharacterized protein</fullName>
    </submittedName>
</protein>
<reference evidence="2 3" key="1">
    <citation type="submission" date="2020-04" db="EMBL/GenBank/DDBJ databases">
        <title>Plant Genome Project.</title>
        <authorList>
            <person name="Zhang R.-G."/>
        </authorList>
    </citation>
    <scope>NUCLEOTIDE SEQUENCE [LARGE SCALE GENOMIC DNA]</scope>
    <source>
        <strain evidence="2">YNK0</strain>
        <tissue evidence="2">Leaf</tissue>
    </source>
</reference>
<organism evidence="2 3">
    <name type="scientific">Tetracentron sinense</name>
    <name type="common">Spur-leaf</name>
    <dbReference type="NCBI Taxonomy" id="13715"/>
    <lineage>
        <taxon>Eukaryota</taxon>
        <taxon>Viridiplantae</taxon>
        <taxon>Streptophyta</taxon>
        <taxon>Embryophyta</taxon>
        <taxon>Tracheophyta</taxon>
        <taxon>Spermatophyta</taxon>
        <taxon>Magnoliopsida</taxon>
        <taxon>Trochodendrales</taxon>
        <taxon>Trochodendraceae</taxon>
        <taxon>Tetracentron</taxon>
    </lineage>
</organism>
<keyword evidence="1" id="KW-0472">Membrane</keyword>